<evidence type="ECO:0000313" key="19">
    <source>
        <dbReference type="Proteomes" id="UP000648239"/>
    </source>
</evidence>
<evidence type="ECO:0000256" key="9">
    <source>
        <dbReference type="ARBA" id="ARBA00022840"/>
    </source>
</evidence>
<name>A0A8J7CET9_9BACT</name>
<dbReference type="Gene3D" id="3.30.450.290">
    <property type="match status" value="1"/>
</dbReference>
<evidence type="ECO:0000256" key="6">
    <source>
        <dbReference type="ARBA" id="ARBA00022692"/>
    </source>
</evidence>
<dbReference type="GO" id="GO:0016020">
    <property type="term" value="C:membrane"/>
    <property type="evidence" value="ECO:0007669"/>
    <property type="project" value="UniProtKB-SubCell"/>
</dbReference>
<dbReference type="PANTHER" id="PTHR42878">
    <property type="entry name" value="TWO-COMPONENT HISTIDINE KINASE"/>
    <property type="match status" value="1"/>
</dbReference>
<keyword evidence="7" id="KW-0547">Nucleotide-binding</keyword>
<proteinExistence type="predicted"/>
<dbReference type="SMART" id="SM00388">
    <property type="entry name" value="HisKA"/>
    <property type="match status" value="1"/>
</dbReference>
<dbReference type="Gene3D" id="1.10.287.130">
    <property type="match status" value="1"/>
</dbReference>
<feature type="domain" description="PAC" evidence="16">
    <location>
        <begin position="343"/>
        <end position="396"/>
    </location>
</feature>
<reference evidence="18 19" key="1">
    <citation type="submission" date="2020-08" db="EMBL/GenBank/DDBJ databases">
        <title>Acidobacteriota in marine sediments use diverse sulfur dissimilation pathways.</title>
        <authorList>
            <person name="Wasmund K."/>
        </authorList>
    </citation>
    <scope>NUCLEOTIDE SEQUENCE [LARGE SCALE GENOMIC DNA]</scope>
    <source>
        <strain evidence="18">MAG AM4</strain>
    </source>
</reference>
<evidence type="ECO:0000256" key="3">
    <source>
        <dbReference type="ARBA" id="ARBA00012438"/>
    </source>
</evidence>
<sequence>MARWLSWELDRLTIRLAVGTAVLVIVPLVIGLFLLERYNLDNTIAARQATAELENRMLEVTLRHQMIEQDNRLMMEILHEIGTQPEVRGAMVLDHEGIIRLSSHDKDIGRQISRDSPTCLVCHSKSRETRDRWVLLEEEDQLILRSVLPITNRPECQGCHGDTRKLNGILILDISLAAVQAQTRRHASQMAVGALLLMFILLTGVRFLVRRLVLIRLARLGRTARSITAGRLDERAEIEGDDVISSLAEDFNNMADSTAILLKEIRERELQLTGVLNSLDDGLIVLDRDFHIVAANRSISRRLGAYPEALRGKHCDDAAGKALPCHDDDSCPSAQCLKTGRLQRATYHSPASDGGAGRVQEVYASPVFADDGSVSKVVEVWRDITERVREEERMAEIERLSSLGVLASGLSHEVNTPLATTLLCAETILARLEDRGSSPVDAGTADAIHDSADIIRLQVLRCRKITDQFLRFARGIPPSLEPIDLGKVVQGVIALAQPTAREAGIDLTFDGADPLPVVTANTEVVQHVVLNVLVNAIESINGEGGIITVKFLVDSAIRLQIEDNGSGIPPEVQKNMFEPFRTEKPRGTGLGLFLSRKFMRRFGGDVQLLHSVVGKGSCIEITFPLEDPS</sequence>
<dbReference type="Gene3D" id="3.30.565.10">
    <property type="entry name" value="Histidine kinase-like ATPase, C-terminal domain"/>
    <property type="match status" value="1"/>
</dbReference>
<dbReference type="GO" id="GO:0005524">
    <property type="term" value="F:ATP binding"/>
    <property type="evidence" value="ECO:0007669"/>
    <property type="project" value="UniProtKB-KW"/>
</dbReference>
<dbReference type="CDD" id="cd00130">
    <property type="entry name" value="PAS"/>
    <property type="match status" value="1"/>
</dbReference>
<keyword evidence="9" id="KW-0067">ATP-binding</keyword>
<keyword evidence="12 13" id="KW-0472">Membrane</keyword>
<dbReference type="GO" id="GO:0007234">
    <property type="term" value="P:osmosensory signaling via phosphorelay pathway"/>
    <property type="evidence" value="ECO:0007669"/>
    <property type="project" value="TreeGrafter"/>
</dbReference>
<dbReference type="Pfam" id="PF00512">
    <property type="entry name" value="HisKA"/>
    <property type="match status" value="1"/>
</dbReference>
<dbReference type="InterPro" id="IPR003594">
    <property type="entry name" value="HATPase_dom"/>
</dbReference>
<dbReference type="PRINTS" id="PR00344">
    <property type="entry name" value="BCTRLSENSOR"/>
</dbReference>
<dbReference type="SUPFAM" id="SSF47384">
    <property type="entry name" value="Homodimeric domain of signal transducing histidine kinase"/>
    <property type="match status" value="1"/>
</dbReference>
<dbReference type="SMART" id="SM00304">
    <property type="entry name" value="HAMP"/>
    <property type="match status" value="1"/>
</dbReference>
<dbReference type="Pfam" id="PF00672">
    <property type="entry name" value="HAMP"/>
    <property type="match status" value="1"/>
</dbReference>
<evidence type="ECO:0000256" key="10">
    <source>
        <dbReference type="ARBA" id="ARBA00022989"/>
    </source>
</evidence>
<dbReference type="Pfam" id="PF08448">
    <property type="entry name" value="PAS_4"/>
    <property type="match status" value="1"/>
</dbReference>
<dbReference type="InterPro" id="IPR035965">
    <property type="entry name" value="PAS-like_dom_sf"/>
</dbReference>
<dbReference type="Proteomes" id="UP000648239">
    <property type="component" value="Unassembled WGS sequence"/>
</dbReference>
<dbReference type="InterPro" id="IPR050351">
    <property type="entry name" value="BphY/WalK/GraS-like"/>
</dbReference>
<dbReference type="InterPro" id="IPR003660">
    <property type="entry name" value="HAMP_dom"/>
</dbReference>
<dbReference type="AlphaFoldDB" id="A0A8J7CET9"/>
<dbReference type="InterPro" id="IPR003661">
    <property type="entry name" value="HisK_dim/P_dom"/>
</dbReference>
<keyword evidence="8" id="KW-0418">Kinase</keyword>
<dbReference type="CDD" id="cd00082">
    <property type="entry name" value="HisKA"/>
    <property type="match status" value="1"/>
</dbReference>
<evidence type="ECO:0000259" key="14">
    <source>
        <dbReference type="PROSITE" id="PS50109"/>
    </source>
</evidence>
<evidence type="ECO:0000256" key="7">
    <source>
        <dbReference type="ARBA" id="ARBA00022741"/>
    </source>
</evidence>
<protein>
    <recommendedName>
        <fullName evidence="3">histidine kinase</fullName>
        <ecNumber evidence="3">2.7.13.3</ecNumber>
    </recommendedName>
</protein>
<evidence type="ECO:0000256" key="13">
    <source>
        <dbReference type="SAM" id="Phobius"/>
    </source>
</evidence>
<evidence type="ECO:0000256" key="2">
    <source>
        <dbReference type="ARBA" id="ARBA00004141"/>
    </source>
</evidence>
<evidence type="ECO:0000256" key="11">
    <source>
        <dbReference type="ARBA" id="ARBA00023012"/>
    </source>
</evidence>
<keyword evidence="5" id="KW-0808">Transferase</keyword>
<dbReference type="EMBL" id="JACXWD010000037">
    <property type="protein sequence ID" value="MBD3868639.1"/>
    <property type="molecule type" value="Genomic_DNA"/>
</dbReference>
<feature type="domain" description="HAMP" evidence="17">
    <location>
        <begin position="211"/>
        <end position="263"/>
    </location>
</feature>
<evidence type="ECO:0000256" key="4">
    <source>
        <dbReference type="ARBA" id="ARBA00022553"/>
    </source>
</evidence>
<evidence type="ECO:0000256" key="5">
    <source>
        <dbReference type="ARBA" id="ARBA00022679"/>
    </source>
</evidence>
<dbReference type="Pfam" id="PF02518">
    <property type="entry name" value="HATPase_c"/>
    <property type="match status" value="1"/>
</dbReference>
<dbReference type="InterPro" id="IPR004358">
    <property type="entry name" value="Sig_transdc_His_kin-like_C"/>
</dbReference>
<accession>A0A8J7CET9</accession>
<feature type="domain" description="Histidine kinase" evidence="14">
    <location>
        <begin position="409"/>
        <end position="627"/>
    </location>
</feature>
<evidence type="ECO:0000259" key="17">
    <source>
        <dbReference type="PROSITE" id="PS50885"/>
    </source>
</evidence>
<comment type="catalytic activity">
    <reaction evidence="1">
        <text>ATP + protein L-histidine = ADP + protein N-phospho-L-histidine.</text>
        <dbReference type="EC" id="2.7.13.3"/>
    </reaction>
</comment>
<dbReference type="InterPro" id="IPR036097">
    <property type="entry name" value="HisK_dim/P_sf"/>
</dbReference>
<gene>
    <name evidence="18" type="ORF">IFK94_10990</name>
</gene>
<dbReference type="PROSITE" id="PS50112">
    <property type="entry name" value="PAS"/>
    <property type="match status" value="1"/>
</dbReference>
<comment type="subcellular location">
    <subcellularLocation>
        <location evidence="2">Membrane</location>
        <topology evidence="2">Multi-pass membrane protein</topology>
    </subcellularLocation>
</comment>
<dbReference type="SUPFAM" id="SSF55874">
    <property type="entry name" value="ATPase domain of HSP90 chaperone/DNA topoisomerase II/histidine kinase"/>
    <property type="match status" value="1"/>
</dbReference>
<dbReference type="GO" id="GO:0000155">
    <property type="term" value="F:phosphorelay sensor kinase activity"/>
    <property type="evidence" value="ECO:0007669"/>
    <property type="project" value="InterPro"/>
</dbReference>
<dbReference type="InterPro" id="IPR013656">
    <property type="entry name" value="PAS_4"/>
</dbReference>
<feature type="domain" description="PAS" evidence="15">
    <location>
        <begin position="268"/>
        <end position="313"/>
    </location>
</feature>
<dbReference type="Gene3D" id="3.30.450.20">
    <property type="entry name" value="PAS domain"/>
    <property type="match status" value="1"/>
</dbReference>
<evidence type="ECO:0000256" key="8">
    <source>
        <dbReference type="ARBA" id="ARBA00022777"/>
    </source>
</evidence>
<dbReference type="PROSITE" id="PS50109">
    <property type="entry name" value="HIS_KIN"/>
    <property type="match status" value="1"/>
</dbReference>
<dbReference type="GO" id="GO:0030295">
    <property type="term" value="F:protein kinase activator activity"/>
    <property type="evidence" value="ECO:0007669"/>
    <property type="project" value="TreeGrafter"/>
</dbReference>
<dbReference type="CDD" id="cd06225">
    <property type="entry name" value="HAMP"/>
    <property type="match status" value="1"/>
</dbReference>
<keyword evidence="6 13" id="KW-0812">Transmembrane</keyword>
<dbReference type="SMART" id="SM00387">
    <property type="entry name" value="HATPase_c"/>
    <property type="match status" value="1"/>
</dbReference>
<dbReference type="GO" id="GO:0000156">
    <property type="term" value="F:phosphorelay response regulator activity"/>
    <property type="evidence" value="ECO:0007669"/>
    <property type="project" value="TreeGrafter"/>
</dbReference>
<keyword evidence="11" id="KW-0902">Two-component regulatory system</keyword>
<dbReference type="SUPFAM" id="SSF55785">
    <property type="entry name" value="PYP-like sensor domain (PAS domain)"/>
    <property type="match status" value="1"/>
</dbReference>
<organism evidence="18 19">
    <name type="scientific">Candidatus Polarisedimenticola svalbardensis</name>
    <dbReference type="NCBI Taxonomy" id="2886004"/>
    <lineage>
        <taxon>Bacteria</taxon>
        <taxon>Pseudomonadati</taxon>
        <taxon>Acidobacteriota</taxon>
        <taxon>Candidatus Polarisedimenticolia</taxon>
        <taxon>Candidatus Polarisedimenticolales</taxon>
        <taxon>Candidatus Polarisedimenticolaceae</taxon>
        <taxon>Candidatus Polarisedimenticola</taxon>
    </lineage>
</organism>
<dbReference type="InterPro" id="IPR036890">
    <property type="entry name" value="HATPase_C_sf"/>
</dbReference>
<dbReference type="PANTHER" id="PTHR42878:SF7">
    <property type="entry name" value="SENSOR HISTIDINE KINASE GLRK"/>
    <property type="match status" value="1"/>
</dbReference>
<dbReference type="EC" id="2.7.13.3" evidence="3"/>
<dbReference type="PROSITE" id="PS50113">
    <property type="entry name" value="PAC"/>
    <property type="match status" value="1"/>
</dbReference>
<dbReference type="PROSITE" id="PS50885">
    <property type="entry name" value="HAMP"/>
    <property type="match status" value="1"/>
</dbReference>
<evidence type="ECO:0000259" key="16">
    <source>
        <dbReference type="PROSITE" id="PS50113"/>
    </source>
</evidence>
<feature type="transmembrane region" description="Helical" evidence="13">
    <location>
        <begin position="12"/>
        <end position="35"/>
    </location>
</feature>
<dbReference type="InterPro" id="IPR000014">
    <property type="entry name" value="PAS"/>
</dbReference>
<comment type="caution">
    <text evidence="18">The sequence shown here is derived from an EMBL/GenBank/DDBJ whole genome shotgun (WGS) entry which is preliminary data.</text>
</comment>
<evidence type="ECO:0000256" key="1">
    <source>
        <dbReference type="ARBA" id="ARBA00000085"/>
    </source>
</evidence>
<dbReference type="NCBIfam" id="TIGR00229">
    <property type="entry name" value="sensory_box"/>
    <property type="match status" value="1"/>
</dbReference>
<evidence type="ECO:0000259" key="15">
    <source>
        <dbReference type="PROSITE" id="PS50112"/>
    </source>
</evidence>
<keyword evidence="4" id="KW-0597">Phosphoprotein</keyword>
<dbReference type="InterPro" id="IPR005467">
    <property type="entry name" value="His_kinase_dom"/>
</dbReference>
<dbReference type="InterPro" id="IPR000700">
    <property type="entry name" value="PAS-assoc_C"/>
</dbReference>
<keyword evidence="10 13" id="KW-1133">Transmembrane helix</keyword>
<evidence type="ECO:0000313" key="18">
    <source>
        <dbReference type="EMBL" id="MBD3868639.1"/>
    </source>
</evidence>
<feature type="transmembrane region" description="Helical" evidence="13">
    <location>
        <begin position="190"/>
        <end position="209"/>
    </location>
</feature>
<evidence type="ECO:0000256" key="12">
    <source>
        <dbReference type="ARBA" id="ARBA00023136"/>
    </source>
</evidence>